<comment type="caution">
    <text evidence="2">The sequence shown here is derived from an EMBL/GenBank/DDBJ whole genome shotgun (WGS) entry which is preliminary data.</text>
</comment>
<dbReference type="EMBL" id="MCGH01000002">
    <property type="protein sequence ID" value="ODM06257.1"/>
    <property type="molecule type" value="Genomic_DNA"/>
</dbReference>
<dbReference type="AlphaFoldDB" id="A0A1E3ACN6"/>
<gene>
    <name evidence="2" type="ORF">BEI61_02146</name>
</gene>
<sequence>MHLAGFKKGVISASEFFDKCFEGKIELGEVLFKENRKAASAKLDVLPTLLDYRHVKIYKMGKTDLITEKNKFEVGLGNCTGIIGFDRRSDAPALPVPTTVMKRSILDYVSKPKNVVAILMKNNSENYYNFVIGSVAAGIKREELPTDIAKKISAELETILIKK</sequence>
<dbReference type="InterPro" id="IPR041420">
    <property type="entry name" value="PBECR4"/>
</dbReference>
<protein>
    <recommendedName>
        <fullName evidence="1">Phage-Barnase-EndoU-ColicinE5/D-RelE like nuclease 4 domain-containing protein</fullName>
    </recommendedName>
</protein>
<reference evidence="2 3" key="1">
    <citation type="submission" date="2016-07" db="EMBL/GenBank/DDBJ databases">
        <title>Characterization of isolates of Eisenbergiella tayi derived from blood cultures, using whole genome sequencing.</title>
        <authorList>
            <person name="Burdz T."/>
            <person name="Wiebe D."/>
            <person name="Huynh C."/>
            <person name="Bernard K."/>
        </authorList>
    </citation>
    <scope>NUCLEOTIDE SEQUENCE [LARGE SCALE GENOMIC DNA]</scope>
    <source>
        <strain evidence="2 3">NML 110608</strain>
    </source>
</reference>
<proteinExistence type="predicted"/>
<dbReference type="Pfam" id="PF18813">
    <property type="entry name" value="PBECR4"/>
    <property type="match status" value="1"/>
</dbReference>
<accession>A0A1E3ACN6</accession>
<dbReference type="Proteomes" id="UP000094067">
    <property type="component" value="Unassembled WGS sequence"/>
</dbReference>
<evidence type="ECO:0000259" key="1">
    <source>
        <dbReference type="Pfam" id="PF18813"/>
    </source>
</evidence>
<name>A0A1E3ACN6_9FIRM</name>
<organism evidence="2 3">
    <name type="scientific">Eisenbergiella tayi</name>
    <dbReference type="NCBI Taxonomy" id="1432052"/>
    <lineage>
        <taxon>Bacteria</taxon>
        <taxon>Bacillati</taxon>
        <taxon>Bacillota</taxon>
        <taxon>Clostridia</taxon>
        <taxon>Lachnospirales</taxon>
        <taxon>Lachnospiraceae</taxon>
        <taxon>Eisenbergiella</taxon>
    </lineage>
</organism>
<evidence type="ECO:0000313" key="3">
    <source>
        <dbReference type="Proteomes" id="UP000094067"/>
    </source>
</evidence>
<evidence type="ECO:0000313" key="2">
    <source>
        <dbReference type="EMBL" id="ODM06257.1"/>
    </source>
</evidence>
<feature type="domain" description="Phage-Barnase-EndoU-ColicinE5/D-RelE like nuclease 4" evidence="1">
    <location>
        <begin position="1"/>
        <end position="130"/>
    </location>
</feature>